<dbReference type="RefSeq" id="XP_064702804.1">
    <property type="nucleotide sequence ID" value="XM_064850322.1"/>
</dbReference>
<evidence type="ECO:0000313" key="2">
    <source>
        <dbReference type="EMBL" id="KAK5047242.1"/>
    </source>
</evidence>
<feature type="compositionally biased region" description="Low complexity" evidence="1">
    <location>
        <begin position="204"/>
        <end position="215"/>
    </location>
</feature>
<keyword evidence="3" id="KW-1185">Reference proteome</keyword>
<evidence type="ECO:0000313" key="3">
    <source>
        <dbReference type="Proteomes" id="UP001358417"/>
    </source>
</evidence>
<dbReference type="GO" id="GO:0003700">
    <property type="term" value="F:DNA-binding transcription factor activity"/>
    <property type="evidence" value="ECO:0007669"/>
    <property type="project" value="InterPro"/>
</dbReference>
<dbReference type="GeneID" id="89974933"/>
<feature type="region of interest" description="Disordered" evidence="1">
    <location>
        <begin position="190"/>
        <end position="215"/>
    </location>
</feature>
<evidence type="ECO:0008006" key="4">
    <source>
        <dbReference type="Google" id="ProtNLM"/>
    </source>
</evidence>
<feature type="region of interest" description="Disordered" evidence="1">
    <location>
        <begin position="126"/>
        <end position="177"/>
    </location>
</feature>
<comment type="caution">
    <text evidence="2">The sequence shown here is derived from an EMBL/GenBank/DDBJ whole genome shotgun (WGS) entry which is preliminary data.</text>
</comment>
<feature type="compositionally biased region" description="Low complexity" evidence="1">
    <location>
        <begin position="155"/>
        <end position="177"/>
    </location>
</feature>
<feature type="compositionally biased region" description="Low complexity" evidence="1">
    <location>
        <begin position="126"/>
        <end position="145"/>
    </location>
</feature>
<organism evidence="2 3">
    <name type="scientific">Exophiala bonariae</name>
    <dbReference type="NCBI Taxonomy" id="1690606"/>
    <lineage>
        <taxon>Eukaryota</taxon>
        <taxon>Fungi</taxon>
        <taxon>Dikarya</taxon>
        <taxon>Ascomycota</taxon>
        <taxon>Pezizomycotina</taxon>
        <taxon>Eurotiomycetes</taxon>
        <taxon>Chaetothyriomycetidae</taxon>
        <taxon>Chaetothyriales</taxon>
        <taxon>Herpotrichiellaceae</taxon>
        <taxon>Exophiala</taxon>
    </lineage>
</organism>
<dbReference type="AlphaFoldDB" id="A0AAV9N067"/>
<sequence>MTFKSASSTNMSYSGNNSMAPSDQFDPTTYSYELESQDDLSQNWAYSSMASNIPPYANEPSYLSSYEDYSEIQEGTYTNEATFLGNIDQNPYSQEYILSTPFNNEGYNLQQQLSLPQQQQIYNSSSLSPSYYQSPSSIPSRQPTPSKIPLPSSPTPSTTTTLSLTSSPTPSPSASPSVLASTFVSASRYPSPNLQAHKQHPFPQSSTSTTSYQSTPLLNSTIPTSIPYITTTLIPTEESRRRNRRREQNRKAQFIFRQKRKDEVQRLQLEVRQLKGLLASSGTAASTTTCAQTVPLGNGGFAARYY</sequence>
<dbReference type="InterPro" id="IPR046347">
    <property type="entry name" value="bZIP_sf"/>
</dbReference>
<dbReference type="SUPFAM" id="SSF57959">
    <property type="entry name" value="Leucine zipper domain"/>
    <property type="match status" value="1"/>
</dbReference>
<name>A0AAV9N067_9EURO</name>
<feature type="region of interest" description="Disordered" evidence="1">
    <location>
        <begin position="1"/>
        <end position="28"/>
    </location>
</feature>
<reference evidence="2 3" key="1">
    <citation type="submission" date="2023-08" db="EMBL/GenBank/DDBJ databases">
        <title>Black Yeasts Isolated from many extreme environments.</title>
        <authorList>
            <person name="Coleine C."/>
            <person name="Stajich J.E."/>
            <person name="Selbmann L."/>
        </authorList>
    </citation>
    <scope>NUCLEOTIDE SEQUENCE [LARGE SCALE GENOMIC DNA]</scope>
    <source>
        <strain evidence="2 3">CCFEE 5792</strain>
    </source>
</reference>
<dbReference type="Proteomes" id="UP001358417">
    <property type="component" value="Unassembled WGS sequence"/>
</dbReference>
<gene>
    <name evidence="2" type="ORF">LTR84_006764</name>
</gene>
<protein>
    <recommendedName>
        <fullName evidence="4">BZIP domain-containing protein</fullName>
    </recommendedName>
</protein>
<dbReference type="EMBL" id="JAVRRD010000026">
    <property type="protein sequence ID" value="KAK5047242.1"/>
    <property type="molecule type" value="Genomic_DNA"/>
</dbReference>
<evidence type="ECO:0000256" key="1">
    <source>
        <dbReference type="SAM" id="MobiDB-lite"/>
    </source>
</evidence>
<accession>A0AAV9N067</accession>
<proteinExistence type="predicted"/>